<dbReference type="InterPro" id="IPR000719">
    <property type="entry name" value="Prot_kinase_dom"/>
</dbReference>
<feature type="domain" description="Protein kinase" evidence="13">
    <location>
        <begin position="13"/>
        <end position="284"/>
    </location>
</feature>
<evidence type="ECO:0000256" key="1">
    <source>
        <dbReference type="ARBA" id="ARBA00011245"/>
    </source>
</evidence>
<evidence type="ECO:0000256" key="3">
    <source>
        <dbReference type="ARBA" id="ARBA00022527"/>
    </source>
</evidence>
<keyword evidence="6" id="KW-0418">Kinase</keyword>
<comment type="catalytic activity">
    <reaction evidence="9">
        <text>L-seryl-[protein] + ATP = O-phospho-L-seryl-[protein] + ADP + H(+)</text>
        <dbReference type="Rhea" id="RHEA:17989"/>
        <dbReference type="Rhea" id="RHEA-COMP:9863"/>
        <dbReference type="Rhea" id="RHEA-COMP:11604"/>
        <dbReference type="ChEBI" id="CHEBI:15378"/>
        <dbReference type="ChEBI" id="CHEBI:29999"/>
        <dbReference type="ChEBI" id="CHEBI:30616"/>
        <dbReference type="ChEBI" id="CHEBI:83421"/>
        <dbReference type="ChEBI" id="CHEBI:456216"/>
        <dbReference type="EC" id="2.7.11.1"/>
    </reaction>
</comment>
<dbReference type="InterPro" id="IPR008271">
    <property type="entry name" value="Ser/Thr_kinase_AS"/>
</dbReference>
<dbReference type="InterPro" id="IPR017441">
    <property type="entry name" value="Protein_kinase_ATP_BS"/>
</dbReference>
<proteinExistence type="inferred from homology"/>
<keyword evidence="5 10" id="KW-0547">Nucleotide-binding</keyword>
<keyword evidence="4" id="KW-0808">Transferase</keyword>
<evidence type="ECO:0000256" key="10">
    <source>
        <dbReference type="PROSITE-ProRule" id="PRU10141"/>
    </source>
</evidence>
<evidence type="ECO:0000256" key="11">
    <source>
        <dbReference type="RuleBase" id="RU000304"/>
    </source>
</evidence>
<gene>
    <name evidence="14" type="ORF">PPRIM_AZ9-3.1.T1380059</name>
</gene>
<dbReference type="PROSITE" id="PS00108">
    <property type="entry name" value="PROTEIN_KINASE_ST"/>
    <property type="match status" value="1"/>
</dbReference>
<dbReference type="EC" id="2.7.11.1" evidence="2"/>
<keyword evidence="7 10" id="KW-0067">ATP-binding</keyword>
<sequence length="481" mass="55697">MEIEKKFSQCGNYNILQTLGSGYHAKVKLGEENGKKVAIKIFKNQHDTAQNIKALTNEINILKQLNHPNLVNLIEFNNALPYRRKNGQIEQRVCIILELASGGELFEYVASSGRFAQETSRFYFKQLLSAMVYMTSKGICHRDLKLENILLDENFNLKVADFGFAKVMEAAKLKTSLGTPGYMAPEIVLKKEYNGTKVDIFSAGVILFILHVGSPPFSQASDKDQYFRLLLNNKWDLFWNQHLRYKGGNPEFFPQDFRNLMYGMLAPNPDQRFTLEQCLQHPWVNGPTASIEQINNEFRKRHERVQAEILASKMKKQAQKEKAQKGPIGNFRSIIGESEQENFTEIIEKFHLNFENRFLTKGKDTGLPNDITLYQDPKFVFCYLLKYCKNFTSKVNNIHETKYKINFEIADQKEENADQQEENADQQEENLQYSIEILDCDDEMIKLNLTKISGDYLKFKVINGQIRKAINEFLKEEVKQN</sequence>
<evidence type="ECO:0000256" key="9">
    <source>
        <dbReference type="ARBA" id="ARBA00048679"/>
    </source>
</evidence>
<dbReference type="SMART" id="SM00220">
    <property type="entry name" value="S_TKc"/>
    <property type="match status" value="1"/>
</dbReference>
<protein>
    <recommendedName>
        <fullName evidence="2">non-specific serine/threonine protein kinase</fullName>
        <ecNumber evidence="2">2.7.11.1</ecNumber>
    </recommendedName>
</protein>
<dbReference type="PROSITE" id="PS00107">
    <property type="entry name" value="PROTEIN_KINASE_ATP"/>
    <property type="match status" value="1"/>
</dbReference>
<evidence type="ECO:0000256" key="6">
    <source>
        <dbReference type="ARBA" id="ARBA00022777"/>
    </source>
</evidence>
<comment type="catalytic activity">
    <reaction evidence="8">
        <text>L-threonyl-[protein] + ATP = O-phospho-L-threonyl-[protein] + ADP + H(+)</text>
        <dbReference type="Rhea" id="RHEA:46608"/>
        <dbReference type="Rhea" id="RHEA-COMP:11060"/>
        <dbReference type="Rhea" id="RHEA-COMP:11605"/>
        <dbReference type="ChEBI" id="CHEBI:15378"/>
        <dbReference type="ChEBI" id="CHEBI:30013"/>
        <dbReference type="ChEBI" id="CHEBI:30616"/>
        <dbReference type="ChEBI" id="CHEBI:61977"/>
        <dbReference type="ChEBI" id="CHEBI:456216"/>
        <dbReference type="EC" id="2.7.11.1"/>
    </reaction>
</comment>
<keyword evidence="3 11" id="KW-0723">Serine/threonine-protein kinase</keyword>
<organism evidence="14 15">
    <name type="scientific">Paramecium primaurelia</name>
    <dbReference type="NCBI Taxonomy" id="5886"/>
    <lineage>
        <taxon>Eukaryota</taxon>
        <taxon>Sar</taxon>
        <taxon>Alveolata</taxon>
        <taxon>Ciliophora</taxon>
        <taxon>Intramacronucleata</taxon>
        <taxon>Oligohymenophorea</taxon>
        <taxon>Peniculida</taxon>
        <taxon>Parameciidae</taxon>
        <taxon>Paramecium</taxon>
    </lineage>
</organism>
<keyword evidence="12" id="KW-0175">Coiled coil</keyword>
<evidence type="ECO:0000256" key="4">
    <source>
        <dbReference type="ARBA" id="ARBA00022679"/>
    </source>
</evidence>
<dbReference type="PROSITE" id="PS50011">
    <property type="entry name" value="PROTEIN_KINASE_DOM"/>
    <property type="match status" value="1"/>
</dbReference>
<keyword evidence="15" id="KW-1185">Reference proteome</keyword>
<dbReference type="GO" id="GO:0005524">
    <property type="term" value="F:ATP binding"/>
    <property type="evidence" value="ECO:0007669"/>
    <property type="project" value="UniProtKB-UniRule"/>
</dbReference>
<dbReference type="FunFam" id="1.10.510.10:FF:000571">
    <property type="entry name" value="Maternal embryonic leucine zipper kinase"/>
    <property type="match status" value="1"/>
</dbReference>
<feature type="binding site" evidence="10">
    <location>
        <position position="40"/>
    </location>
    <ligand>
        <name>ATP</name>
        <dbReference type="ChEBI" id="CHEBI:30616"/>
    </ligand>
</feature>
<dbReference type="Pfam" id="PF00069">
    <property type="entry name" value="Pkinase"/>
    <property type="match status" value="1"/>
</dbReference>
<evidence type="ECO:0000313" key="15">
    <source>
        <dbReference type="Proteomes" id="UP000688137"/>
    </source>
</evidence>
<evidence type="ECO:0000313" key="14">
    <source>
        <dbReference type="EMBL" id="CAD8108789.1"/>
    </source>
</evidence>
<evidence type="ECO:0000259" key="13">
    <source>
        <dbReference type="PROSITE" id="PS50011"/>
    </source>
</evidence>
<comment type="subunit">
    <text evidence="1">Monomer.</text>
</comment>
<evidence type="ECO:0000256" key="7">
    <source>
        <dbReference type="ARBA" id="ARBA00022840"/>
    </source>
</evidence>
<feature type="coiled-coil region" evidence="12">
    <location>
        <begin position="409"/>
        <end position="436"/>
    </location>
</feature>
<evidence type="ECO:0000256" key="5">
    <source>
        <dbReference type="ARBA" id="ARBA00022741"/>
    </source>
</evidence>
<evidence type="ECO:0000256" key="8">
    <source>
        <dbReference type="ARBA" id="ARBA00047899"/>
    </source>
</evidence>
<dbReference type="AlphaFoldDB" id="A0A8S1Q1M6"/>
<dbReference type="PANTHER" id="PTHR43895:SF32">
    <property type="entry name" value="SERINE_THREONINE-PROTEIN KINASE CHK1"/>
    <property type="match status" value="1"/>
</dbReference>
<evidence type="ECO:0000256" key="12">
    <source>
        <dbReference type="SAM" id="Coils"/>
    </source>
</evidence>
<dbReference type="GO" id="GO:0007165">
    <property type="term" value="P:signal transduction"/>
    <property type="evidence" value="ECO:0007669"/>
    <property type="project" value="TreeGrafter"/>
</dbReference>
<dbReference type="PANTHER" id="PTHR43895">
    <property type="entry name" value="CALCIUM/CALMODULIN-DEPENDENT PROTEIN KINASE KINASE-RELATED"/>
    <property type="match status" value="1"/>
</dbReference>
<accession>A0A8S1Q1M6</accession>
<comment type="similarity">
    <text evidence="11">Belongs to the protein kinase superfamily.</text>
</comment>
<evidence type="ECO:0000256" key="2">
    <source>
        <dbReference type="ARBA" id="ARBA00012513"/>
    </source>
</evidence>
<reference evidence="14" key="1">
    <citation type="submission" date="2021-01" db="EMBL/GenBank/DDBJ databases">
        <authorList>
            <consortium name="Genoscope - CEA"/>
            <person name="William W."/>
        </authorList>
    </citation>
    <scope>NUCLEOTIDE SEQUENCE</scope>
</reference>
<dbReference type="EMBL" id="CAJJDM010000142">
    <property type="protein sequence ID" value="CAD8108789.1"/>
    <property type="molecule type" value="Genomic_DNA"/>
</dbReference>
<dbReference type="GO" id="GO:0004674">
    <property type="term" value="F:protein serine/threonine kinase activity"/>
    <property type="evidence" value="ECO:0007669"/>
    <property type="project" value="UniProtKB-KW"/>
</dbReference>
<comment type="caution">
    <text evidence="14">The sequence shown here is derived from an EMBL/GenBank/DDBJ whole genome shotgun (WGS) entry which is preliminary data.</text>
</comment>
<dbReference type="Proteomes" id="UP000688137">
    <property type="component" value="Unassembled WGS sequence"/>
</dbReference>
<name>A0A8S1Q1M6_PARPR</name>
<dbReference type="OMA" id="GGNPEFF"/>